<protein>
    <recommendedName>
        <fullName evidence="1">Aminoglycoside phosphotransferase domain-containing protein</fullName>
    </recommendedName>
</protein>
<dbReference type="STRING" id="667128.HMPREF0621_1850"/>
<dbReference type="InterPro" id="IPR011009">
    <property type="entry name" value="Kinase-like_dom_sf"/>
</dbReference>
<evidence type="ECO:0000313" key="2">
    <source>
        <dbReference type="EMBL" id="EEX49803.1"/>
    </source>
</evidence>
<dbReference type="SUPFAM" id="SSF56112">
    <property type="entry name" value="Protein kinase-like (PK-like)"/>
    <property type="match status" value="2"/>
</dbReference>
<feature type="domain" description="Aminoglycoside phosphotransferase" evidence="1">
    <location>
        <begin position="533"/>
        <end position="690"/>
    </location>
</feature>
<dbReference type="Proteomes" id="UP000005519">
    <property type="component" value="Unassembled WGS sequence"/>
</dbReference>
<gene>
    <name evidence="2" type="ORF">HMPREF0621_1850</name>
</gene>
<evidence type="ECO:0000259" key="1">
    <source>
        <dbReference type="Pfam" id="PF01636"/>
    </source>
</evidence>
<dbReference type="AlphaFoldDB" id="C9PS76"/>
<keyword evidence="3" id="KW-1185">Reference proteome</keyword>
<proteinExistence type="predicted"/>
<dbReference type="InterPro" id="IPR002575">
    <property type="entry name" value="Aminoglycoside_PTrfase"/>
</dbReference>
<evidence type="ECO:0000313" key="3">
    <source>
        <dbReference type="Proteomes" id="UP000005519"/>
    </source>
</evidence>
<dbReference type="Pfam" id="PF01636">
    <property type="entry name" value="APH"/>
    <property type="match status" value="2"/>
</dbReference>
<accession>C9PS76</accession>
<dbReference type="OrthoDB" id="581471at2"/>
<dbReference type="Gene3D" id="3.90.1200.10">
    <property type="match status" value="2"/>
</dbReference>
<comment type="caution">
    <text evidence="2">The sequence shown here is derived from an EMBL/GenBank/DDBJ whole genome shotgun (WGS) entry which is preliminary data.</text>
</comment>
<feature type="domain" description="Aminoglycoside phosphotransferase" evidence="1">
    <location>
        <begin position="157"/>
        <end position="378"/>
    </location>
</feature>
<sequence>MLTNADKKIIARDTALPGLVALLDGDVLFSTLKKLPLLQDIEQADIQYLRYKPANSCACTVRVKWQDGMHKYFYAKALTPERFENSWNNPKRQKLVQQGEPNAPLAIFDLCIILFHPAYDRGIRNLKWLVDNKLRHKILKVCSLSKFEDENLQVDVLRYKPERRLVARISHHQKTLAVVRTIKESDFSKVLVGAAFGAAQGYIKLLGVEGSLNTVITDWQEGQSLCPEDGIIPSEDLIQKVASQLAKVHKVAYKHPLNYDINDEIQSLKGVQSTFNIILPEYSLWFECLISNVAKGLIEQPVISTLIHGDFSLDQVVLGHNKKGVDELSLLDWDRSANGNPLFDLATMQARLELQVIEGVLPVWQAENLIATFLQAYKAETEINLEGFSWFVASAILRLAAEPFRKRHLDWEQHTLLLLQRAEQILADSAICSKVATPKYADFALDPILNTLTDKTQMQDVLMNVLPEANQGLLESTKLIRYKLQRRALVEYQIDTKNAKQCVIGKYRSKGLDKRSYYIQKALWENGFNQTALISVPEPLGILPEHKTWLQIKVSGRCIGDVLVPENQRLAFLGESVAKAIRALHKSAVEKFIDLPMWGPEQELHILRERLMQAQLLSPQLSIRIANVLTGCEKLAMKLEHFSFVPIHRDFYQDQILECASKPGKMVLLDLDLASLGHSALDAGNYLAHIQEFAIRKYADKEALSAHQNAFLGTFLASNSTTNLQDVEIYTLLSLARHIYLSTQFPDRRHTTETLLSLCEEKLTLIL</sequence>
<reference evidence="2 3" key="1">
    <citation type="submission" date="2009-10" db="EMBL/GenBank/DDBJ databases">
        <authorList>
            <person name="Muzny D."/>
            <person name="Qin X."/>
            <person name="Deng J."/>
            <person name="Jiang H."/>
            <person name="Liu Y."/>
            <person name="Qu J."/>
            <person name="Song X.-Z."/>
            <person name="Zhang L."/>
            <person name="Thornton R."/>
            <person name="Coyle M."/>
            <person name="Francisco L."/>
            <person name="Jackson L."/>
            <person name="Javaid M."/>
            <person name="Korchina V."/>
            <person name="Kovar C."/>
            <person name="Mata R."/>
            <person name="Mathew T."/>
            <person name="Ngo R."/>
            <person name="Nguyen L."/>
            <person name="Nguyen N."/>
            <person name="Okwuonu G."/>
            <person name="Ongeri F."/>
            <person name="Pham C."/>
            <person name="Simmons D."/>
            <person name="Wilczek-Boney K."/>
            <person name="Hale W."/>
            <person name="Jakkamsetti A."/>
            <person name="Pham P."/>
            <person name="Ruth R."/>
            <person name="San Lucas F."/>
            <person name="Warren J."/>
            <person name="Zhang J."/>
            <person name="Zhao Z."/>
            <person name="Zhou C."/>
            <person name="Zhu D."/>
            <person name="Lee S."/>
            <person name="Bess C."/>
            <person name="Blankenburg K."/>
            <person name="Forbes L."/>
            <person name="Fu Q."/>
            <person name="Gubbala S."/>
            <person name="Hirani K."/>
            <person name="Jayaseelan J.C."/>
            <person name="Lara F."/>
            <person name="Munidasa M."/>
            <person name="Palculict T."/>
            <person name="Patil S."/>
            <person name="Pu L.-L."/>
            <person name="Saada N."/>
            <person name="Tang L."/>
            <person name="Weissenberger G."/>
            <person name="Zhu Y."/>
            <person name="Hemphill L."/>
            <person name="Shang Y."/>
            <person name="Youmans B."/>
            <person name="Ayvaz T."/>
            <person name="Ross M."/>
            <person name="Santibanez J."/>
            <person name="Aqrawi P."/>
            <person name="Gross S."/>
            <person name="Joshi V."/>
            <person name="Fowler G."/>
            <person name="Nazareth L."/>
            <person name="Reid J."/>
            <person name="Worley K."/>
            <person name="Petrosino J."/>
            <person name="Highlander S."/>
            <person name="Gibbs R."/>
        </authorList>
    </citation>
    <scope>NUCLEOTIDE SEQUENCE [LARGE SCALE GENOMIC DNA]</scope>
    <source>
        <strain evidence="2 3">ATCC 43325</strain>
    </source>
</reference>
<name>C9PS76_9PAST</name>
<dbReference type="HOGENOM" id="CLU_361952_0_0_6"/>
<dbReference type="EMBL" id="ACZR01000018">
    <property type="protein sequence ID" value="EEX49803.1"/>
    <property type="molecule type" value="Genomic_DNA"/>
</dbReference>
<organism evidence="2 3">
    <name type="scientific">Pasteurella dagmatis ATCC 43325</name>
    <dbReference type="NCBI Taxonomy" id="667128"/>
    <lineage>
        <taxon>Bacteria</taxon>
        <taxon>Pseudomonadati</taxon>
        <taxon>Pseudomonadota</taxon>
        <taxon>Gammaproteobacteria</taxon>
        <taxon>Pasteurellales</taxon>
        <taxon>Pasteurellaceae</taxon>
        <taxon>Pasteurella</taxon>
    </lineage>
</organism>
<dbReference type="RefSeq" id="WP_005762950.1">
    <property type="nucleotide sequence ID" value="NZ_GG704810.1"/>
</dbReference>